<keyword evidence="5" id="KW-0132">Cell division</keyword>
<evidence type="ECO:0000259" key="11">
    <source>
        <dbReference type="Pfam" id="PF10444"/>
    </source>
</evidence>
<keyword evidence="9" id="KW-0137">Centromere</keyword>
<evidence type="ECO:0000313" key="13">
    <source>
        <dbReference type="Proteomes" id="UP001590950"/>
    </source>
</evidence>
<comment type="caution">
    <text evidence="12">The sequence shown here is derived from an EMBL/GenBank/DDBJ whole genome shotgun (WGS) entry which is preliminary data.</text>
</comment>
<dbReference type="PANTHER" id="PTHR16040:SF7">
    <property type="entry name" value="AUSTRALIN, ISOFORM A-RELATED"/>
    <property type="match status" value="1"/>
</dbReference>
<evidence type="ECO:0000256" key="9">
    <source>
        <dbReference type="ARBA" id="ARBA00023328"/>
    </source>
</evidence>
<comment type="subcellular location">
    <subcellularLocation>
        <location evidence="2">Chromosome</location>
        <location evidence="2">Centromere</location>
    </subcellularLocation>
    <subcellularLocation>
        <location evidence="1">Nucleus</location>
    </subcellularLocation>
</comment>
<evidence type="ECO:0000256" key="4">
    <source>
        <dbReference type="ARBA" id="ARBA00022454"/>
    </source>
</evidence>
<feature type="region of interest" description="Disordered" evidence="10">
    <location>
        <begin position="110"/>
        <end position="250"/>
    </location>
</feature>
<feature type="compositionally biased region" description="Basic and acidic residues" evidence="10">
    <location>
        <begin position="110"/>
        <end position="138"/>
    </location>
</feature>
<gene>
    <name evidence="12" type="ORF">N7G274_009999</name>
</gene>
<dbReference type="EMBL" id="JBEFKJ010000042">
    <property type="protein sequence ID" value="KAL2037310.1"/>
    <property type="molecule type" value="Genomic_DNA"/>
</dbReference>
<dbReference type="Pfam" id="PF10444">
    <property type="entry name" value="Nbl1_Borealin_N"/>
    <property type="match status" value="1"/>
</dbReference>
<keyword evidence="4" id="KW-0158">Chromosome</keyword>
<dbReference type="InterPro" id="IPR018867">
    <property type="entry name" value="Cell_div_borealin"/>
</dbReference>
<reference evidence="12 13" key="1">
    <citation type="submission" date="2024-09" db="EMBL/GenBank/DDBJ databases">
        <title>Rethinking Asexuality: The Enigmatic Case of Functional Sexual Genes in Lepraria (Stereocaulaceae).</title>
        <authorList>
            <person name="Doellman M."/>
            <person name="Sun Y."/>
            <person name="Barcenas-Pena A."/>
            <person name="Lumbsch H.T."/>
            <person name="Grewe F."/>
        </authorList>
    </citation>
    <scope>NUCLEOTIDE SEQUENCE [LARGE SCALE GENOMIC DNA]</scope>
    <source>
        <strain evidence="12 13">Mercado 3170</strain>
    </source>
</reference>
<evidence type="ECO:0000256" key="2">
    <source>
        <dbReference type="ARBA" id="ARBA00004584"/>
    </source>
</evidence>
<sequence>MAPNRAKKCRNSLDNKTPARSQTVAVKSPKRTPEQSPQKKAMEISEGQKQALIDNLQLEITERARKLRAQYALQAQSLRTRIELRINRIPTYLRKVNMGELLEKYMEMSEGKQKSAAEPRKAMEPLREPLEANKRIVISEDAEAEAIARSRGTKRKSDEMDDADKENSVEPTRQIPNPKKRPKGNEATSRQVTNPSTVLSPKSANSRTLPHSPIRPALGSPQKSYISRPASPLKPHSPVKAAPPAKAAAAVATKVLASMINEKPKVGRSKAATNSKATNATTTGAPGGRGKRGAGTVQEAEDMRKVSNTSNISSASSTGTTIVKNAKKAPAAAAKRNETGLRATGKKVAAAVDAPPSGRRVLRKR</sequence>
<evidence type="ECO:0000256" key="8">
    <source>
        <dbReference type="ARBA" id="ARBA00023306"/>
    </source>
</evidence>
<comment type="similarity">
    <text evidence="3">Belongs to the borealin family.</text>
</comment>
<evidence type="ECO:0000256" key="3">
    <source>
        <dbReference type="ARBA" id="ARBA00009914"/>
    </source>
</evidence>
<feature type="region of interest" description="Disordered" evidence="10">
    <location>
        <begin position="263"/>
        <end position="365"/>
    </location>
</feature>
<feature type="compositionally biased region" description="Basic residues" evidence="10">
    <location>
        <begin position="1"/>
        <end position="10"/>
    </location>
</feature>
<feature type="domain" description="Borealin N-terminal" evidence="11">
    <location>
        <begin position="48"/>
        <end position="104"/>
    </location>
</feature>
<dbReference type="Proteomes" id="UP001590950">
    <property type="component" value="Unassembled WGS sequence"/>
</dbReference>
<keyword evidence="7" id="KW-0539">Nucleus</keyword>
<evidence type="ECO:0000256" key="1">
    <source>
        <dbReference type="ARBA" id="ARBA00004123"/>
    </source>
</evidence>
<organism evidence="12 13">
    <name type="scientific">Stereocaulon virgatum</name>
    <dbReference type="NCBI Taxonomy" id="373712"/>
    <lineage>
        <taxon>Eukaryota</taxon>
        <taxon>Fungi</taxon>
        <taxon>Dikarya</taxon>
        <taxon>Ascomycota</taxon>
        <taxon>Pezizomycotina</taxon>
        <taxon>Lecanoromycetes</taxon>
        <taxon>OSLEUM clade</taxon>
        <taxon>Lecanoromycetidae</taxon>
        <taxon>Lecanorales</taxon>
        <taxon>Lecanorineae</taxon>
        <taxon>Stereocaulaceae</taxon>
        <taxon>Stereocaulon</taxon>
    </lineage>
</organism>
<accession>A0ABR3ZUM7</accession>
<dbReference type="InterPro" id="IPR018851">
    <property type="entry name" value="Borealin_N"/>
</dbReference>
<protein>
    <recommendedName>
        <fullName evidence="11">Borealin N-terminal domain-containing protein</fullName>
    </recommendedName>
</protein>
<feature type="compositionally biased region" description="Polar residues" evidence="10">
    <location>
        <begin position="186"/>
        <end position="209"/>
    </location>
</feature>
<proteinExistence type="inferred from homology"/>
<keyword evidence="8" id="KW-0131">Cell cycle</keyword>
<feature type="compositionally biased region" description="Low complexity" evidence="10">
    <location>
        <begin position="269"/>
        <end position="284"/>
    </location>
</feature>
<feature type="compositionally biased region" description="Polar residues" evidence="10">
    <location>
        <begin position="12"/>
        <end position="25"/>
    </location>
</feature>
<feature type="compositionally biased region" description="Low complexity" evidence="10">
    <location>
        <begin position="307"/>
        <end position="334"/>
    </location>
</feature>
<feature type="compositionally biased region" description="Low complexity" evidence="10">
    <location>
        <begin position="238"/>
        <end position="250"/>
    </location>
</feature>
<name>A0ABR3ZUM7_9LECA</name>
<evidence type="ECO:0000256" key="6">
    <source>
        <dbReference type="ARBA" id="ARBA00022776"/>
    </source>
</evidence>
<dbReference type="PANTHER" id="PTHR16040">
    <property type="entry name" value="AUSTRALIN, ISOFORM A-RELATED"/>
    <property type="match status" value="1"/>
</dbReference>
<evidence type="ECO:0000313" key="12">
    <source>
        <dbReference type="EMBL" id="KAL2037310.1"/>
    </source>
</evidence>
<feature type="region of interest" description="Disordered" evidence="10">
    <location>
        <begin position="1"/>
        <end position="45"/>
    </location>
</feature>
<evidence type="ECO:0000256" key="5">
    <source>
        <dbReference type="ARBA" id="ARBA00022618"/>
    </source>
</evidence>
<keyword evidence="13" id="KW-1185">Reference proteome</keyword>
<evidence type="ECO:0000256" key="7">
    <source>
        <dbReference type="ARBA" id="ARBA00023242"/>
    </source>
</evidence>
<evidence type="ECO:0000256" key="10">
    <source>
        <dbReference type="SAM" id="MobiDB-lite"/>
    </source>
</evidence>
<keyword evidence="6" id="KW-0498">Mitosis</keyword>